<reference evidence="1" key="1">
    <citation type="submission" date="2015-07" db="EMBL/GenBank/DDBJ databases">
        <title>MeaNS - Measles Nucleotide Surveillance Program.</title>
        <authorList>
            <person name="Tran T."/>
            <person name="Druce J."/>
        </authorList>
    </citation>
    <scope>NUCLEOTIDE SEQUENCE</scope>
    <source>
        <strain evidence="1">UCB-OBI-ISO-001</strain>
        <tissue evidence="1">Gonad</tissue>
    </source>
</reference>
<dbReference type="AlphaFoldDB" id="A0A0L8HEN9"/>
<protein>
    <submittedName>
        <fullName evidence="1">Uncharacterized protein</fullName>
    </submittedName>
</protein>
<evidence type="ECO:0000313" key="1">
    <source>
        <dbReference type="EMBL" id="KOF87657.1"/>
    </source>
</evidence>
<accession>A0A0L8HEN9</accession>
<name>A0A0L8HEN9_OCTBM</name>
<dbReference type="EMBL" id="KQ418361">
    <property type="protein sequence ID" value="KOF87657.1"/>
    <property type="molecule type" value="Genomic_DNA"/>
</dbReference>
<organism evidence="1">
    <name type="scientific">Octopus bimaculoides</name>
    <name type="common">California two-spotted octopus</name>
    <dbReference type="NCBI Taxonomy" id="37653"/>
    <lineage>
        <taxon>Eukaryota</taxon>
        <taxon>Metazoa</taxon>
        <taxon>Spiralia</taxon>
        <taxon>Lophotrochozoa</taxon>
        <taxon>Mollusca</taxon>
        <taxon>Cephalopoda</taxon>
        <taxon>Coleoidea</taxon>
        <taxon>Octopodiformes</taxon>
        <taxon>Octopoda</taxon>
        <taxon>Incirrata</taxon>
        <taxon>Octopodidae</taxon>
        <taxon>Octopus</taxon>
    </lineage>
</organism>
<gene>
    <name evidence="1" type="ORF">OCBIM_22016498mg</name>
</gene>
<proteinExistence type="predicted"/>
<sequence>MYVCMYVCMYVYTFTDIASIPSLTFYIQIVDHWHTTNVYTIKSFPKSFATSNILIDLISYPKSQQP</sequence>